<dbReference type="Proteomes" id="UP001331761">
    <property type="component" value="Unassembled WGS sequence"/>
</dbReference>
<organism evidence="1 2">
    <name type="scientific">Trichostrongylus colubriformis</name>
    <name type="common">Black scour worm</name>
    <dbReference type="NCBI Taxonomy" id="6319"/>
    <lineage>
        <taxon>Eukaryota</taxon>
        <taxon>Metazoa</taxon>
        <taxon>Ecdysozoa</taxon>
        <taxon>Nematoda</taxon>
        <taxon>Chromadorea</taxon>
        <taxon>Rhabditida</taxon>
        <taxon>Rhabditina</taxon>
        <taxon>Rhabditomorpha</taxon>
        <taxon>Strongyloidea</taxon>
        <taxon>Trichostrongylidae</taxon>
        <taxon>Trichostrongylus</taxon>
    </lineage>
</organism>
<dbReference type="EMBL" id="WIXE01025683">
    <property type="protein sequence ID" value="KAK5964541.1"/>
    <property type="molecule type" value="Genomic_DNA"/>
</dbReference>
<proteinExistence type="predicted"/>
<comment type="caution">
    <text evidence="1">The sequence shown here is derived from an EMBL/GenBank/DDBJ whole genome shotgun (WGS) entry which is preliminary data.</text>
</comment>
<name>A0AAN8EML3_TRICO</name>
<protein>
    <submittedName>
        <fullName evidence="1">Uncharacterized protein</fullName>
    </submittedName>
</protein>
<gene>
    <name evidence="1" type="ORF">GCK32_015965</name>
</gene>
<evidence type="ECO:0000313" key="2">
    <source>
        <dbReference type="Proteomes" id="UP001331761"/>
    </source>
</evidence>
<sequence>MTQEETSAKLMCSLCGDEHRSHVREVVENIRIPISFYARERPQVHNYHVGVDYVLCGIYFWTVVCTWSETKFRNEH</sequence>
<accession>A0AAN8EML3</accession>
<dbReference type="AlphaFoldDB" id="A0AAN8EML3"/>
<evidence type="ECO:0000313" key="1">
    <source>
        <dbReference type="EMBL" id="KAK5964541.1"/>
    </source>
</evidence>
<reference evidence="1 2" key="1">
    <citation type="submission" date="2019-10" db="EMBL/GenBank/DDBJ databases">
        <title>Assembly and Annotation for the nematode Trichostrongylus colubriformis.</title>
        <authorList>
            <person name="Martin J."/>
        </authorList>
    </citation>
    <scope>NUCLEOTIDE SEQUENCE [LARGE SCALE GENOMIC DNA]</scope>
    <source>
        <strain evidence="1">G859</strain>
        <tissue evidence="1">Whole worm</tissue>
    </source>
</reference>
<keyword evidence="2" id="KW-1185">Reference proteome</keyword>